<reference evidence="3" key="1">
    <citation type="journal article" date="2019" name="Int. J. Syst. Evol. Microbiol.">
        <title>The Global Catalogue of Microorganisms (GCM) 10K type strain sequencing project: providing services to taxonomists for standard genome sequencing and annotation.</title>
        <authorList>
            <consortium name="The Broad Institute Genomics Platform"/>
            <consortium name="The Broad Institute Genome Sequencing Center for Infectious Disease"/>
            <person name="Wu L."/>
            <person name="Ma J."/>
        </authorList>
    </citation>
    <scope>NUCLEOTIDE SEQUENCE [LARGE SCALE GENOMIC DNA]</scope>
    <source>
        <strain evidence="3">CCM 7427</strain>
    </source>
</reference>
<gene>
    <name evidence="2" type="ORF">ACFSX5_09360</name>
</gene>
<dbReference type="InterPro" id="IPR027843">
    <property type="entry name" value="DUF4440"/>
</dbReference>
<keyword evidence="3" id="KW-1185">Reference proteome</keyword>
<name>A0ABW5QJT9_9HYPH</name>
<evidence type="ECO:0000259" key="1">
    <source>
        <dbReference type="Pfam" id="PF14534"/>
    </source>
</evidence>
<dbReference type="InterPro" id="IPR032710">
    <property type="entry name" value="NTF2-like_dom_sf"/>
</dbReference>
<dbReference type="Proteomes" id="UP001597521">
    <property type="component" value="Unassembled WGS sequence"/>
</dbReference>
<proteinExistence type="predicted"/>
<dbReference type="RefSeq" id="WP_386833062.1">
    <property type="nucleotide sequence ID" value="NZ_JBHUNP010000001.1"/>
</dbReference>
<dbReference type="Pfam" id="PF14534">
    <property type="entry name" value="DUF4440"/>
    <property type="match status" value="1"/>
</dbReference>
<evidence type="ECO:0000313" key="2">
    <source>
        <dbReference type="EMBL" id="MFD2647998.1"/>
    </source>
</evidence>
<protein>
    <submittedName>
        <fullName evidence="2">Nuclear transport factor 2 family protein</fullName>
    </submittedName>
</protein>
<dbReference type="Gene3D" id="3.10.450.50">
    <property type="match status" value="1"/>
</dbReference>
<dbReference type="SUPFAM" id="SSF54427">
    <property type="entry name" value="NTF2-like"/>
    <property type="match status" value="1"/>
</dbReference>
<comment type="caution">
    <text evidence="2">The sequence shown here is derived from an EMBL/GenBank/DDBJ whole genome shotgun (WGS) entry which is preliminary data.</text>
</comment>
<sequence>MDEVWSIERRLWLEGVEAYESNMAPDCLMAFAGIGVLRGPAIVESLREAPRWRTVTMSEQVEARPSYETMVIAYVAEASRGEGKPYRALCTSTYLLAGGRWTIAQHQQTPI</sequence>
<evidence type="ECO:0000313" key="3">
    <source>
        <dbReference type="Proteomes" id="UP001597521"/>
    </source>
</evidence>
<feature type="domain" description="DUF4440" evidence="1">
    <location>
        <begin position="16"/>
        <end position="103"/>
    </location>
</feature>
<accession>A0ABW5QJT9</accession>
<dbReference type="EMBL" id="JBHUNP010000001">
    <property type="protein sequence ID" value="MFD2647998.1"/>
    <property type="molecule type" value="Genomic_DNA"/>
</dbReference>
<organism evidence="2 3">
    <name type="scientific">Devosia albogilva</name>
    <dbReference type="NCBI Taxonomy" id="429726"/>
    <lineage>
        <taxon>Bacteria</taxon>
        <taxon>Pseudomonadati</taxon>
        <taxon>Pseudomonadota</taxon>
        <taxon>Alphaproteobacteria</taxon>
        <taxon>Hyphomicrobiales</taxon>
        <taxon>Devosiaceae</taxon>
        <taxon>Devosia</taxon>
    </lineage>
</organism>